<evidence type="ECO:0000256" key="11">
    <source>
        <dbReference type="ARBA" id="ARBA00023303"/>
    </source>
</evidence>
<evidence type="ECO:0000256" key="10">
    <source>
        <dbReference type="ARBA" id="ARBA00023136"/>
    </source>
</evidence>
<proteinExistence type="inferred from homology"/>
<evidence type="ECO:0000256" key="12">
    <source>
        <dbReference type="ARBA" id="ARBA00034430"/>
    </source>
</evidence>
<feature type="transmembrane region" description="Helical" evidence="13">
    <location>
        <begin position="181"/>
        <end position="202"/>
    </location>
</feature>
<evidence type="ECO:0000256" key="3">
    <source>
        <dbReference type="ARBA" id="ARBA00022448"/>
    </source>
</evidence>
<dbReference type="Pfam" id="PF06736">
    <property type="entry name" value="TMEM175"/>
    <property type="match status" value="1"/>
</dbReference>
<dbReference type="PANTHER" id="PTHR31462:SF5">
    <property type="entry name" value="ENDOSOMAL_LYSOSOMAL PROTON CHANNEL TMEM175"/>
    <property type="match status" value="1"/>
</dbReference>
<protein>
    <submittedName>
        <fullName evidence="14">TMEM175 family protein</fullName>
    </submittedName>
</protein>
<keyword evidence="7" id="KW-0630">Potassium</keyword>
<name>A0ABV9CEZ2_9ACTN</name>
<feature type="transmembrane region" description="Helical" evidence="13">
    <location>
        <begin position="121"/>
        <end position="145"/>
    </location>
</feature>
<evidence type="ECO:0000256" key="9">
    <source>
        <dbReference type="ARBA" id="ARBA00023065"/>
    </source>
</evidence>
<feature type="transmembrane region" description="Helical" evidence="13">
    <location>
        <begin position="92"/>
        <end position="109"/>
    </location>
</feature>
<feature type="transmembrane region" description="Helical" evidence="13">
    <location>
        <begin position="49"/>
        <end position="72"/>
    </location>
</feature>
<keyword evidence="15" id="KW-1185">Reference proteome</keyword>
<reference evidence="15" key="1">
    <citation type="journal article" date="2019" name="Int. J. Syst. Evol. Microbiol.">
        <title>The Global Catalogue of Microorganisms (GCM) 10K type strain sequencing project: providing services to taxonomists for standard genome sequencing and annotation.</title>
        <authorList>
            <consortium name="The Broad Institute Genomics Platform"/>
            <consortium name="The Broad Institute Genome Sequencing Center for Infectious Disease"/>
            <person name="Wu L."/>
            <person name="Ma J."/>
        </authorList>
    </citation>
    <scope>NUCLEOTIDE SEQUENCE [LARGE SCALE GENOMIC DNA]</scope>
    <source>
        <strain evidence="15">CGMCC 4.7132</strain>
    </source>
</reference>
<accession>A0ABV9CEZ2</accession>
<dbReference type="RefSeq" id="WP_380840394.1">
    <property type="nucleotide sequence ID" value="NZ_JBHSFP010000007.1"/>
</dbReference>
<organism evidence="14 15">
    <name type="scientific">Sphaerisporangium dianthi</name>
    <dbReference type="NCBI Taxonomy" id="1436120"/>
    <lineage>
        <taxon>Bacteria</taxon>
        <taxon>Bacillati</taxon>
        <taxon>Actinomycetota</taxon>
        <taxon>Actinomycetes</taxon>
        <taxon>Streptosporangiales</taxon>
        <taxon>Streptosporangiaceae</taxon>
        <taxon>Sphaerisporangium</taxon>
    </lineage>
</organism>
<evidence type="ECO:0000256" key="8">
    <source>
        <dbReference type="ARBA" id="ARBA00022989"/>
    </source>
</evidence>
<evidence type="ECO:0000313" key="14">
    <source>
        <dbReference type="EMBL" id="MFC4531731.1"/>
    </source>
</evidence>
<sequence>MPSAPPPAAAPPPGYSHERVGMFTDAVFAIAITLLVIDIKRPDEHDLEHLAAFIGEQGGAFTAFVIAFAMLWAAWRAHHTLFDQIDRVSRQVVAVHLPLLLFAAFLPYPTGIFGEAAGEPIAISMFAGTEAILMLCLATLMTLVVKQRLYTPAADPARLRVHAIVYWGLGAFWALTAVLAWVMAGVVPLLWMLTPVLAFALVRLTRGARARPVPSAADPRP</sequence>
<keyword evidence="5 13" id="KW-0812">Transmembrane</keyword>
<comment type="caution">
    <text evidence="14">The sequence shown here is derived from an EMBL/GenBank/DDBJ whole genome shotgun (WGS) entry which is preliminary data.</text>
</comment>
<evidence type="ECO:0000256" key="1">
    <source>
        <dbReference type="ARBA" id="ARBA00004141"/>
    </source>
</evidence>
<evidence type="ECO:0000313" key="15">
    <source>
        <dbReference type="Proteomes" id="UP001596004"/>
    </source>
</evidence>
<keyword evidence="4" id="KW-0633">Potassium transport</keyword>
<dbReference type="InterPro" id="IPR010617">
    <property type="entry name" value="TMEM175-like"/>
</dbReference>
<gene>
    <name evidence="14" type="ORF">ACFO60_13220</name>
</gene>
<keyword evidence="10 13" id="KW-0472">Membrane</keyword>
<keyword evidence="11" id="KW-0407">Ion channel</keyword>
<keyword evidence="6" id="KW-0631">Potassium channel</keyword>
<evidence type="ECO:0000256" key="5">
    <source>
        <dbReference type="ARBA" id="ARBA00022692"/>
    </source>
</evidence>
<evidence type="ECO:0000256" key="4">
    <source>
        <dbReference type="ARBA" id="ARBA00022538"/>
    </source>
</evidence>
<comment type="catalytic activity">
    <reaction evidence="12">
        <text>K(+)(in) = K(+)(out)</text>
        <dbReference type="Rhea" id="RHEA:29463"/>
        <dbReference type="ChEBI" id="CHEBI:29103"/>
    </reaction>
</comment>
<evidence type="ECO:0000256" key="13">
    <source>
        <dbReference type="SAM" id="Phobius"/>
    </source>
</evidence>
<keyword evidence="3" id="KW-0813">Transport</keyword>
<evidence type="ECO:0000256" key="7">
    <source>
        <dbReference type="ARBA" id="ARBA00022958"/>
    </source>
</evidence>
<dbReference type="Proteomes" id="UP001596004">
    <property type="component" value="Unassembled WGS sequence"/>
</dbReference>
<dbReference type="EMBL" id="JBHSFP010000007">
    <property type="protein sequence ID" value="MFC4531731.1"/>
    <property type="molecule type" value="Genomic_DNA"/>
</dbReference>
<feature type="transmembrane region" description="Helical" evidence="13">
    <location>
        <begin position="20"/>
        <end position="37"/>
    </location>
</feature>
<keyword evidence="9" id="KW-0406">Ion transport</keyword>
<evidence type="ECO:0000256" key="2">
    <source>
        <dbReference type="ARBA" id="ARBA00006920"/>
    </source>
</evidence>
<dbReference type="PANTHER" id="PTHR31462">
    <property type="entry name" value="ENDOSOMAL/LYSOSOMAL POTASSIUM CHANNEL TMEM175"/>
    <property type="match status" value="1"/>
</dbReference>
<comment type="subcellular location">
    <subcellularLocation>
        <location evidence="1">Membrane</location>
        <topology evidence="1">Multi-pass membrane protein</topology>
    </subcellularLocation>
</comment>
<keyword evidence="8 13" id="KW-1133">Transmembrane helix</keyword>
<evidence type="ECO:0000256" key="6">
    <source>
        <dbReference type="ARBA" id="ARBA00022826"/>
    </source>
</evidence>
<comment type="similarity">
    <text evidence="2">Belongs to the TMEM175 family.</text>
</comment>